<dbReference type="InterPro" id="IPR031360">
    <property type="entry name" value="TrpP"/>
</dbReference>
<dbReference type="Gene3D" id="1.10.1760.20">
    <property type="match status" value="1"/>
</dbReference>
<keyword evidence="1" id="KW-0812">Transmembrane</keyword>
<sequence length="177" mass="18628">MKNLRDFVLAGLLLAIGVVLHYITPSTGTPVKPDFLLAMLFLCLLCFEDVKVGFVAGLAAGVLSGLTTSVPGGFLPNLIDKIITTAVLIALIYALKRLINMYILSIVVPIVGTIISGLVFLGAAIALEVLPAEMFVGAFVTAVLPATVGNVVLVALLFGALKQTGRLYQRTTRKVSS</sequence>
<dbReference type="OrthoDB" id="2243651at2"/>
<dbReference type="EMBL" id="FOXR01000027">
    <property type="protein sequence ID" value="SFQ31999.1"/>
    <property type="molecule type" value="Genomic_DNA"/>
</dbReference>
<feature type="transmembrane region" description="Helical" evidence="1">
    <location>
        <begin position="139"/>
        <end position="161"/>
    </location>
</feature>
<reference evidence="2 3" key="1">
    <citation type="submission" date="2016-10" db="EMBL/GenBank/DDBJ databases">
        <authorList>
            <person name="de Groot N.N."/>
        </authorList>
    </citation>
    <scope>NUCLEOTIDE SEQUENCE [LARGE SCALE GENOMIC DNA]</scope>
    <source>
        <strain evidence="2 3">DSM 20678</strain>
    </source>
</reference>
<evidence type="ECO:0000313" key="2">
    <source>
        <dbReference type="EMBL" id="SFQ31999.1"/>
    </source>
</evidence>
<keyword evidence="1" id="KW-1133">Transmembrane helix</keyword>
<dbReference type="RefSeq" id="WP_025747643.1">
    <property type="nucleotide sequence ID" value="NZ_FOXR01000027.1"/>
</dbReference>
<gene>
    <name evidence="2" type="ORF">SAMN05444406_12714</name>
</gene>
<dbReference type="STRING" id="937334.SAMN05444406_12714"/>
<feature type="transmembrane region" description="Helical" evidence="1">
    <location>
        <begin position="6"/>
        <end position="23"/>
    </location>
</feature>
<protein>
    <submittedName>
        <fullName evidence="2">Tryptophan transporter TrpP</fullName>
    </submittedName>
</protein>
<dbReference type="AlphaFoldDB" id="A0A1I5XJ66"/>
<keyword evidence="3" id="KW-1185">Reference proteome</keyword>
<evidence type="ECO:0000313" key="3">
    <source>
        <dbReference type="Proteomes" id="UP000198577"/>
    </source>
</evidence>
<organism evidence="2 3">
    <name type="scientific">Caldicoprobacter faecalis</name>
    <dbReference type="NCBI Taxonomy" id="937334"/>
    <lineage>
        <taxon>Bacteria</taxon>
        <taxon>Bacillati</taxon>
        <taxon>Bacillota</taxon>
        <taxon>Clostridia</taxon>
        <taxon>Caldicoprobacterales</taxon>
        <taxon>Caldicoprobacteraceae</taxon>
        <taxon>Caldicoprobacter</taxon>
    </lineage>
</organism>
<dbReference type="Proteomes" id="UP000198577">
    <property type="component" value="Unassembled WGS sequence"/>
</dbReference>
<name>A0A1I5XJ66_9FIRM</name>
<evidence type="ECO:0000256" key="1">
    <source>
        <dbReference type="SAM" id="Phobius"/>
    </source>
</evidence>
<accession>A0A1I5XJ66</accession>
<feature type="transmembrane region" description="Helical" evidence="1">
    <location>
        <begin position="102"/>
        <end position="127"/>
    </location>
</feature>
<keyword evidence="1" id="KW-0472">Membrane</keyword>
<proteinExistence type="predicted"/>
<feature type="transmembrane region" description="Helical" evidence="1">
    <location>
        <begin position="74"/>
        <end position="95"/>
    </location>
</feature>
<dbReference type="Pfam" id="PF17099">
    <property type="entry name" value="TrpP"/>
    <property type="match status" value="1"/>
</dbReference>